<comment type="caution">
    <text evidence="2">The sequence shown here is derived from an EMBL/GenBank/DDBJ whole genome shotgun (WGS) entry which is preliminary data.</text>
</comment>
<dbReference type="AlphaFoldDB" id="A0A1D1VKS8"/>
<dbReference type="OrthoDB" id="66881at2759"/>
<sequence>MRCRIFLQEMSKQLLQPQFQRRSTVARLSSAIKKSIASVVPNNEDTGETAGTARATVSSKNQYRKPHPPAIPTLDGFRGAVLHSGEYRNGEKY</sequence>
<dbReference type="Gene3D" id="3.50.50.60">
    <property type="entry name" value="FAD/NAD(P)-binding domain"/>
    <property type="match status" value="1"/>
</dbReference>
<dbReference type="EMBL" id="BDGG01000007">
    <property type="protein sequence ID" value="GAV01531.1"/>
    <property type="molecule type" value="Genomic_DNA"/>
</dbReference>
<gene>
    <name evidence="2" type="primary">RvY_12227-1</name>
    <name evidence="2" type="synonym">RvY_12227.1</name>
    <name evidence="2" type="ORF">RvY_12227</name>
</gene>
<evidence type="ECO:0000256" key="1">
    <source>
        <dbReference type="SAM" id="MobiDB-lite"/>
    </source>
</evidence>
<proteinExistence type="predicted"/>
<feature type="region of interest" description="Disordered" evidence="1">
    <location>
        <begin position="56"/>
        <end position="76"/>
    </location>
</feature>
<name>A0A1D1VKS8_RAMVA</name>
<evidence type="ECO:0000313" key="3">
    <source>
        <dbReference type="Proteomes" id="UP000186922"/>
    </source>
</evidence>
<keyword evidence="3" id="KW-1185">Reference proteome</keyword>
<accession>A0A1D1VKS8</accession>
<dbReference type="Proteomes" id="UP000186922">
    <property type="component" value="Unassembled WGS sequence"/>
</dbReference>
<organism evidence="2 3">
    <name type="scientific">Ramazzottius varieornatus</name>
    <name type="common">Water bear</name>
    <name type="synonym">Tardigrade</name>
    <dbReference type="NCBI Taxonomy" id="947166"/>
    <lineage>
        <taxon>Eukaryota</taxon>
        <taxon>Metazoa</taxon>
        <taxon>Ecdysozoa</taxon>
        <taxon>Tardigrada</taxon>
        <taxon>Eutardigrada</taxon>
        <taxon>Parachela</taxon>
        <taxon>Hypsibioidea</taxon>
        <taxon>Ramazzottiidae</taxon>
        <taxon>Ramazzottius</taxon>
    </lineage>
</organism>
<dbReference type="InterPro" id="IPR036188">
    <property type="entry name" value="FAD/NAD-bd_sf"/>
</dbReference>
<protein>
    <submittedName>
        <fullName evidence="2">Uncharacterized protein</fullName>
    </submittedName>
</protein>
<evidence type="ECO:0000313" key="2">
    <source>
        <dbReference type="EMBL" id="GAV01531.1"/>
    </source>
</evidence>
<reference evidence="2 3" key="1">
    <citation type="journal article" date="2016" name="Nat. Commun.">
        <title>Extremotolerant tardigrade genome and improved radiotolerance of human cultured cells by tardigrade-unique protein.</title>
        <authorList>
            <person name="Hashimoto T."/>
            <person name="Horikawa D.D."/>
            <person name="Saito Y."/>
            <person name="Kuwahara H."/>
            <person name="Kozuka-Hata H."/>
            <person name="Shin-I T."/>
            <person name="Minakuchi Y."/>
            <person name="Ohishi K."/>
            <person name="Motoyama A."/>
            <person name="Aizu T."/>
            <person name="Enomoto A."/>
            <person name="Kondo K."/>
            <person name="Tanaka S."/>
            <person name="Hara Y."/>
            <person name="Koshikawa S."/>
            <person name="Sagara H."/>
            <person name="Miura T."/>
            <person name="Yokobori S."/>
            <person name="Miyagawa K."/>
            <person name="Suzuki Y."/>
            <person name="Kubo T."/>
            <person name="Oyama M."/>
            <person name="Kohara Y."/>
            <person name="Fujiyama A."/>
            <person name="Arakawa K."/>
            <person name="Katayama T."/>
            <person name="Toyoda A."/>
            <person name="Kunieda T."/>
        </authorList>
    </citation>
    <scope>NUCLEOTIDE SEQUENCE [LARGE SCALE GENOMIC DNA]</scope>
    <source>
        <strain evidence="2 3">YOKOZUNA-1</strain>
    </source>
</reference>